<evidence type="ECO:0000256" key="3">
    <source>
        <dbReference type="SAM" id="MobiDB-lite"/>
    </source>
</evidence>
<reference evidence="4" key="1">
    <citation type="submission" date="2022-08" db="EMBL/GenBank/DDBJ databases">
        <title>Genomic Encyclopedia of Type Strains, Phase V (KMG-V): Genome sequencing to study the core and pangenomes of soil and plant-associated prokaryotes.</title>
        <authorList>
            <person name="Whitman W."/>
        </authorList>
    </citation>
    <scope>NUCLEOTIDE SEQUENCE</scope>
    <source>
        <strain evidence="4">0</strain>
    </source>
</reference>
<evidence type="ECO:0000313" key="4">
    <source>
        <dbReference type="EMBL" id="MCS3677814.1"/>
    </source>
</evidence>
<dbReference type="EMBL" id="JANUAU010000005">
    <property type="protein sequence ID" value="MCS3677814.1"/>
    <property type="molecule type" value="Genomic_DNA"/>
</dbReference>
<dbReference type="AlphaFoldDB" id="A0A9X2PZU8"/>
<dbReference type="Pfam" id="PF02604">
    <property type="entry name" value="PhdYeFM_antitox"/>
    <property type="match status" value="1"/>
</dbReference>
<feature type="region of interest" description="Disordered" evidence="3">
    <location>
        <begin position="31"/>
        <end position="51"/>
    </location>
</feature>
<dbReference type="NCBIfam" id="TIGR01552">
    <property type="entry name" value="phd_fam"/>
    <property type="match status" value="1"/>
</dbReference>
<comment type="similarity">
    <text evidence="1 2">Belongs to the phD/YefM antitoxin family.</text>
</comment>
<dbReference type="Proteomes" id="UP001155027">
    <property type="component" value="Unassembled WGS sequence"/>
</dbReference>
<name>A0A9X2PZU8_9BACT</name>
<protein>
    <recommendedName>
        <fullName evidence="2">Antitoxin</fullName>
    </recommendedName>
</protein>
<dbReference type="SUPFAM" id="SSF143120">
    <property type="entry name" value="YefM-like"/>
    <property type="match status" value="1"/>
</dbReference>
<dbReference type="Gene3D" id="3.40.1620.10">
    <property type="entry name" value="YefM-like domain"/>
    <property type="match status" value="1"/>
</dbReference>
<dbReference type="InterPro" id="IPR036165">
    <property type="entry name" value="YefM-like_sf"/>
</dbReference>
<evidence type="ECO:0000256" key="1">
    <source>
        <dbReference type="ARBA" id="ARBA00009981"/>
    </source>
</evidence>
<organism evidence="4 5">
    <name type="scientific">Salinibacter ruber</name>
    <dbReference type="NCBI Taxonomy" id="146919"/>
    <lineage>
        <taxon>Bacteria</taxon>
        <taxon>Pseudomonadati</taxon>
        <taxon>Rhodothermota</taxon>
        <taxon>Rhodothermia</taxon>
        <taxon>Rhodothermales</taxon>
        <taxon>Salinibacteraceae</taxon>
        <taxon>Salinibacter</taxon>
    </lineage>
</organism>
<evidence type="ECO:0000256" key="2">
    <source>
        <dbReference type="RuleBase" id="RU362080"/>
    </source>
</evidence>
<evidence type="ECO:0000313" key="5">
    <source>
        <dbReference type="Proteomes" id="UP001155027"/>
    </source>
</evidence>
<comment type="function">
    <text evidence="2">Antitoxin component of a type II toxin-antitoxin (TA) system.</text>
</comment>
<dbReference type="InterPro" id="IPR006442">
    <property type="entry name" value="Antitoxin_Phd/YefM"/>
</dbReference>
<proteinExistence type="inferred from homology"/>
<comment type="caution">
    <text evidence="4">The sequence shown here is derived from an EMBL/GenBank/DDBJ whole genome shotgun (WGS) entry which is preliminary data.</text>
</comment>
<dbReference type="RefSeq" id="WP_118830252.1">
    <property type="nucleotide sequence ID" value="NZ_CP030364.1"/>
</dbReference>
<accession>A0A9X2PZU8</accession>
<sequence length="81" mass="9396">MTRVPLREAQDCLGDLLARVEEGETILITRSGRPPVRLGPVQSQDEEEDALRSLHQWREDLQVKGESLSETIQHQREEDRY</sequence>
<gene>
    <name evidence="4" type="ORF">GGP71_001742</name>
</gene>